<gene>
    <name evidence="1" type="ORF">BpHYR1_041020</name>
</gene>
<proteinExistence type="predicted"/>
<dbReference type="Proteomes" id="UP000276133">
    <property type="component" value="Unassembled WGS sequence"/>
</dbReference>
<accession>A0A3M7R2H8</accession>
<keyword evidence="2" id="KW-1185">Reference proteome</keyword>
<comment type="caution">
    <text evidence="1">The sequence shown here is derived from an EMBL/GenBank/DDBJ whole genome shotgun (WGS) entry which is preliminary data.</text>
</comment>
<dbReference type="AlphaFoldDB" id="A0A3M7R2H8"/>
<evidence type="ECO:0000313" key="1">
    <source>
        <dbReference type="EMBL" id="RNA17797.1"/>
    </source>
</evidence>
<dbReference type="EMBL" id="REGN01004370">
    <property type="protein sequence ID" value="RNA17797.1"/>
    <property type="molecule type" value="Genomic_DNA"/>
</dbReference>
<name>A0A3M7R2H8_BRAPC</name>
<evidence type="ECO:0000313" key="2">
    <source>
        <dbReference type="Proteomes" id="UP000276133"/>
    </source>
</evidence>
<protein>
    <submittedName>
        <fullName evidence="1">Uncharacterized protein</fullName>
    </submittedName>
</protein>
<reference evidence="1 2" key="1">
    <citation type="journal article" date="2018" name="Sci. Rep.">
        <title>Genomic signatures of local adaptation to the degree of environmental predictability in rotifers.</title>
        <authorList>
            <person name="Franch-Gras L."/>
            <person name="Hahn C."/>
            <person name="Garcia-Roger E.M."/>
            <person name="Carmona M.J."/>
            <person name="Serra M."/>
            <person name="Gomez A."/>
        </authorList>
    </citation>
    <scope>NUCLEOTIDE SEQUENCE [LARGE SCALE GENOMIC DNA]</scope>
    <source>
        <strain evidence="1">HYR1</strain>
    </source>
</reference>
<sequence length="74" mass="8930">MVKNVWHLEVDDQFKISFQFKKFTSSFSMRSELEINCPNLKFPVLKIQLKREILKFHIEINNEKKKNNFLTALN</sequence>
<organism evidence="1 2">
    <name type="scientific">Brachionus plicatilis</name>
    <name type="common">Marine rotifer</name>
    <name type="synonym">Brachionus muelleri</name>
    <dbReference type="NCBI Taxonomy" id="10195"/>
    <lineage>
        <taxon>Eukaryota</taxon>
        <taxon>Metazoa</taxon>
        <taxon>Spiralia</taxon>
        <taxon>Gnathifera</taxon>
        <taxon>Rotifera</taxon>
        <taxon>Eurotatoria</taxon>
        <taxon>Monogononta</taxon>
        <taxon>Pseudotrocha</taxon>
        <taxon>Ploima</taxon>
        <taxon>Brachionidae</taxon>
        <taxon>Brachionus</taxon>
    </lineage>
</organism>